<dbReference type="GO" id="GO:0032259">
    <property type="term" value="P:methylation"/>
    <property type="evidence" value="ECO:0007669"/>
    <property type="project" value="UniProtKB-KW"/>
</dbReference>
<dbReference type="RefSeq" id="WP_229343177.1">
    <property type="nucleotide sequence ID" value="NZ_JAJFAT010000001.1"/>
</dbReference>
<evidence type="ECO:0000313" key="2">
    <source>
        <dbReference type="Proteomes" id="UP001199296"/>
    </source>
</evidence>
<dbReference type="PANTHER" id="PTHR35276">
    <property type="entry name" value="S-ADENOSYL-L-METHIONINE-DEPENDENT METHYLTRANSFERASES SUPERFAMILY PROTEIN"/>
    <property type="match status" value="1"/>
</dbReference>
<organism evidence="1 2">
    <name type="scientific">Halanaerobium polyolivorans</name>
    <dbReference type="NCBI Taxonomy" id="2886943"/>
    <lineage>
        <taxon>Bacteria</taxon>
        <taxon>Bacillati</taxon>
        <taxon>Bacillota</taxon>
        <taxon>Clostridia</taxon>
        <taxon>Halanaerobiales</taxon>
        <taxon>Halanaerobiaceae</taxon>
        <taxon>Halanaerobium</taxon>
    </lineage>
</organism>
<comment type="caution">
    <text evidence="1">The sequence shown here is derived from an EMBL/GenBank/DDBJ whole genome shotgun (WGS) entry which is preliminary data.</text>
</comment>
<dbReference type="Proteomes" id="UP001199296">
    <property type="component" value="Unassembled WGS sequence"/>
</dbReference>
<sequence>MKKDFMNAVEFSHHLIKKHLNKDSTLIDATAGNGKDTLFLAEIADQNTEILAFDIQKKAVEKTKELLEKNKLGDKVKVINDSHANLDAYLKEDQLSLVLFNLGYLPGGDKSIITKAESTLKAVEKSLYFLKKYGIIILVIYKGHQGGLKEQKALIDFVKKLDYKKYNVLKYEFINQSAAPPELIAIIRRA</sequence>
<keyword evidence="1" id="KW-0489">Methyltransferase</keyword>
<dbReference type="Gene3D" id="3.40.50.150">
    <property type="entry name" value="Vaccinia Virus protein VP39"/>
    <property type="match status" value="1"/>
</dbReference>
<dbReference type="SUPFAM" id="SSF53335">
    <property type="entry name" value="S-adenosyl-L-methionine-dependent methyltransferases"/>
    <property type="match status" value="1"/>
</dbReference>
<dbReference type="PANTHER" id="PTHR35276:SF1">
    <property type="entry name" value="TRNA (MNM(5)S(2)U34)-METHYLTRANSFERASE, CHLOROPLASTIC"/>
    <property type="match status" value="1"/>
</dbReference>
<dbReference type="AlphaFoldDB" id="A0AAW4WVS5"/>
<proteinExistence type="predicted"/>
<keyword evidence="1" id="KW-0808">Transferase</keyword>
<dbReference type="GO" id="GO:0008168">
    <property type="term" value="F:methyltransferase activity"/>
    <property type="evidence" value="ECO:0007669"/>
    <property type="project" value="UniProtKB-KW"/>
</dbReference>
<reference evidence="1 2" key="1">
    <citation type="submission" date="2021-10" db="EMBL/GenBank/DDBJ databases">
        <authorList>
            <person name="Grouzdev D.S."/>
            <person name="Pantiukh K.S."/>
            <person name="Krutkina M.S."/>
        </authorList>
    </citation>
    <scope>NUCLEOTIDE SEQUENCE [LARGE SCALE GENOMIC DNA]</scope>
    <source>
        <strain evidence="1 2">Z-7514</strain>
    </source>
</reference>
<dbReference type="InterPro" id="IPR010719">
    <property type="entry name" value="MnmM_MeTrfase"/>
</dbReference>
<dbReference type="EMBL" id="JAJFAT010000001">
    <property type="protein sequence ID" value="MCC3143876.1"/>
    <property type="molecule type" value="Genomic_DNA"/>
</dbReference>
<keyword evidence="2" id="KW-1185">Reference proteome</keyword>
<protein>
    <submittedName>
        <fullName evidence="1">Class I SAM-dependent methyltransferase</fullName>
    </submittedName>
</protein>
<dbReference type="InterPro" id="IPR029063">
    <property type="entry name" value="SAM-dependent_MTases_sf"/>
</dbReference>
<evidence type="ECO:0000313" key="1">
    <source>
        <dbReference type="EMBL" id="MCC3143876.1"/>
    </source>
</evidence>
<accession>A0AAW4WVS5</accession>
<gene>
    <name evidence="1" type="ORF">LJ207_00865</name>
</gene>
<dbReference type="Pfam" id="PF06962">
    <property type="entry name" value="rRNA_methylase"/>
    <property type="match status" value="1"/>
</dbReference>
<name>A0AAW4WVS5_9FIRM</name>